<accession>A0A2M6WC44</accession>
<dbReference type="InterPro" id="IPR000866">
    <property type="entry name" value="AhpC/TSA"/>
</dbReference>
<gene>
    <name evidence="2" type="ORF">COU22_02615</name>
</gene>
<dbReference type="SUPFAM" id="SSF52833">
    <property type="entry name" value="Thioredoxin-like"/>
    <property type="match status" value="1"/>
</dbReference>
<evidence type="ECO:0000313" key="3">
    <source>
        <dbReference type="Proteomes" id="UP000230543"/>
    </source>
</evidence>
<dbReference type="PANTHER" id="PTHR42852">
    <property type="entry name" value="THIOL:DISULFIDE INTERCHANGE PROTEIN DSBE"/>
    <property type="match status" value="1"/>
</dbReference>
<organism evidence="2 3">
    <name type="scientific">Candidatus Komeilibacteria bacterium CG10_big_fil_rev_8_21_14_0_10_41_13</name>
    <dbReference type="NCBI Taxonomy" id="1974476"/>
    <lineage>
        <taxon>Bacteria</taxon>
        <taxon>Candidatus Komeiliibacteriota</taxon>
    </lineage>
</organism>
<dbReference type="InterPro" id="IPR041017">
    <property type="entry name" value="Thioredoxin_10"/>
</dbReference>
<dbReference type="Proteomes" id="UP000230543">
    <property type="component" value="Unassembled WGS sequence"/>
</dbReference>
<feature type="domain" description="Thioredoxin" evidence="1">
    <location>
        <begin position="44"/>
        <end position="189"/>
    </location>
</feature>
<protein>
    <submittedName>
        <fullName evidence="2">Cytochrome c biogenesis protein DipZ</fullName>
    </submittedName>
</protein>
<name>A0A2M6WC44_9BACT</name>
<dbReference type="Gene3D" id="2.60.120.260">
    <property type="entry name" value="Galactose-binding domain-like"/>
    <property type="match status" value="1"/>
</dbReference>
<dbReference type="CDD" id="cd03012">
    <property type="entry name" value="TlpA_like_DipZ_like"/>
    <property type="match status" value="1"/>
</dbReference>
<dbReference type="InterPro" id="IPR050553">
    <property type="entry name" value="Thioredoxin_ResA/DsbE_sf"/>
</dbReference>
<dbReference type="PROSITE" id="PS51352">
    <property type="entry name" value="THIOREDOXIN_2"/>
    <property type="match status" value="1"/>
</dbReference>
<proteinExistence type="predicted"/>
<dbReference type="InterPro" id="IPR013766">
    <property type="entry name" value="Thioredoxin_domain"/>
</dbReference>
<dbReference type="Pfam" id="PF17991">
    <property type="entry name" value="Thioredoxin_10"/>
    <property type="match status" value="1"/>
</dbReference>
<feature type="non-terminal residue" evidence="2">
    <location>
        <position position="282"/>
    </location>
</feature>
<comment type="caution">
    <text evidence="2">The sequence shown here is derived from an EMBL/GenBank/DDBJ whole genome shotgun (WGS) entry which is preliminary data.</text>
</comment>
<evidence type="ECO:0000313" key="2">
    <source>
        <dbReference type="EMBL" id="PIT90360.1"/>
    </source>
</evidence>
<dbReference type="EMBL" id="PFBO01000093">
    <property type="protein sequence ID" value="PIT90360.1"/>
    <property type="molecule type" value="Genomic_DNA"/>
</dbReference>
<evidence type="ECO:0000259" key="1">
    <source>
        <dbReference type="PROSITE" id="PS51352"/>
    </source>
</evidence>
<dbReference type="GO" id="GO:0016209">
    <property type="term" value="F:antioxidant activity"/>
    <property type="evidence" value="ECO:0007669"/>
    <property type="project" value="InterPro"/>
</dbReference>
<dbReference type="Pfam" id="PF00578">
    <property type="entry name" value="AhpC-TSA"/>
    <property type="match status" value="1"/>
</dbReference>
<dbReference type="PANTHER" id="PTHR42852:SF13">
    <property type="entry name" value="PROTEIN DIPZ"/>
    <property type="match status" value="1"/>
</dbReference>
<dbReference type="AlphaFoldDB" id="A0A2M6WC44"/>
<dbReference type="Gene3D" id="3.40.30.10">
    <property type="entry name" value="Glutaredoxin"/>
    <property type="match status" value="1"/>
</dbReference>
<dbReference type="GO" id="GO:0016491">
    <property type="term" value="F:oxidoreductase activity"/>
    <property type="evidence" value="ECO:0007669"/>
    <property type="project" value="InterPro"/>
</dbReference>
<reference evidence="3" key="1">
    <citation type="submission" date="2017-09" db="EMBL/GenBank/DDBJ databases">
        <title>Depth-based differentiation of microbial function through sediment-hosted aquifers and enrichment of novel symbionts in the deep terrestrial subsurface.</title>
        <authorList>
            <person name="Probst A.J."/>
            <person name="Ladd B."/>
            <person name="Jarett J.K."/>
            <person name="Geller-Mcgrath D.E."/>
            <person name="Sieber C.M.K."/>
            <person name="Emerson J.B."/>
            <person name="Anantharaman K."/>
            <person name="Thomas B.C."/>
            <person name="Malmstrom R."/>
            <person name="Stieglmeier M."/>
            <person name="Klingl A."/>
            <person name="Woyke T."/>
            <person name="Ryan C.M."/>
            <person name="Banfield J.F."/>
        </authorList>
    </citation>
    <scope>NUCLEOTIDE SEQUENCE [LARGE SCALE GENOMIC DNA]</scope>
</reference>
<sequence>MNKFLTISLIAVVILVSLTIILSLKKNQDNQIITKAGNDMKLSVKNPYKAPALKGLKAWINSEALNLEDLKGKVVLIDFWTYSCINCIRTLPHVTKWHEKYKDDGLVIIGIHTPEFAFEKNLANVKQAVEEYNINYPVALDNDYETWRSYDNRYWPAHYFIDKNGQVRHTHFGEGSYSESEEIIRYLLSEGRENMDFETEVSKESDLPPVRQGQTPETYLGYSRIQYFANLLEIRHGKTFDYTLASNLKKHYWNLVGPWQVGTENSVSQSDNSQLRLRFAAK</sequence>
<dbReference type="InterPro" id="IPR036249">
    <property type="entry name" value="Thioredoxin-like_sf"/>
</dbReference>